<protein>
    <submittedName>
        <fullName evidence="1">Uncharacterized protein</fullName>
    </submittedName>
</protein>
<reference evidence="1 2" key="1">
    <citation type="journal article" date="2015" name="Nature">
        <title>rRNA introns, odd ribosomes, and small enigmatic genomes across a large radiation of phyla.</title>
        <authorList>
            <person name="Brown C.T."/>
            <person name="Hug L.A."/>
            <person name="Thomas B.C."/>
            <person name="Sharon I."/>
            <person name="Castelle C.J."/>
            <person name="Singh A."/>
            <person name="Wilkins M.J."/>
            <person name="Williams K.H."/>
            <person name="Banfield J.F."/>
        </authorList>
    </citation>
    <scope>NUCLEOTIDE SEQUENCE [LARGE SCALE GENOMIC DNA]</scope>
</reference>
<dbReference type="AlphaFoldDB" id="A0A0G0GV16"/>
<organism evidence="1 2">
    <name type="scientific">Candidatus Nomurabacteria bacterium GW2011_GWB1_37_5</name>
    <dbReference type="NCBI Taxonomy" id="1618742"/>
    <lineage>
        <taxon>Bacteria</taxon>
        <taxon>Candidatus Nomuraibacteriota</taxon>
    </lineage>
</organism>
<comment type="caution">
    <text evidence="1">The sequence shown here is derived from an EMBL/GenBank/DDBJ whole genome shotgun (WGS) entry which is preliminary data.</text>
</comment>
<evidence type="ECO:0000313" key="1">
    <source>
        <dbReference type="EMBL" id="KKQ34868.1"/>
    </source>
</evidence>
<evidence type="ECO:0000313" key="2">
    <source>
        <dbReference type="Proteomes" id="UP000033876"/>
    </source>
</evidence>
<name>A0A0G0GV16_9BACT</name>
<gene>
    <name evidence="1" type="ORF">US50_C0034G0009</name>
</gene>
<accession>A0A0G0GV16</accession>
<dbReference type="EMBL" id="LBTF01000034">
    <property type="protein sequence ID" value="KKQ34868.1"/>
    <property type="molecule type" value="Genomic_DNA"/>
</dbReference>
<sequence length="132" mass="16052">MKKIETIIIAFLRWITNNWFTRQIEIIIDHIVKKHTEEFLNETQALLKQKFGLDSRVESMCDYEGDGRFHTFEFIGVNYNEWRKIDGNDDFNNFYNERSETLKKIELADYLIFERDRELDTKYENKISEVQL</sequence>
<dbReference type="Proteomes" id="UP000033876">
    <property type="component" value="Unassembled WGS sequence"/>
</dbReference>
<proteinExistence type="predicted"/>